<gene>
    <name evidence="2" type="ORF">PCOS0759_LOCUS6047</name>
</gene>
<keyword evidence="1" id="KW-0732">Signal</keyword>
<proteinExistence type="predicted"/>
<evidence type="ECO:0008006" key="3">
    <source>
        <dbReference type="Google" id="ProtNLM"/>
    </source>
</evidence>
<protein>
    <recommendedName>
        <fullName evidence="3">Dynein light chain</fullName>
    </recommendedName>
</protein>
<feature type="signal peptide" evidence="1">
    <location>
        <begin position="1"/>
        <end position="20"/>
    </location>
</feature>
<name>A0A7S1PGI3_9EUKA</name>
<evidence type="ECO:0000256" key="1">
    <source>
        <dbReference type="SAM" id="SignalP"/>
    </source>
</evidence>
<feature type="chain" id="PRO_5030806444" description="Dynein light chain" evidence="1">
    <location>
        <begin position="21"/>
        <end position="105"/>
    </location>
</feature>
<accession>A0A7S1PGI3</accession>
<dbReference type="AlphaFoldDB" id="A0A7S1PGI3"/>
<evidence type="ECO:0000313" key="2">
    <source>
        <dbReference type="EMBL" id="CAD9082807.1"/>
    </source>
</evidence>
<dbReference type="EMBL" id="HBGD01007238">
    <property type="protein sequence ID" value="CAD9082807.1"/>
    <property type="molecule type" value="Transcribed_RNA"/>
</dbReference>
<reference evidence="2" key="1">
    <citation type="submission" date="2021-01" db="EMBL/GenBank/DDBJ databases">
        <authorList>
            <person name="Corre E."/>
            <person name="Pelletier E."/>
            <person name="Niang G."/>
            <person name="Scheremetjew M."/>
            <person name="Finn R."/>
            <person name="Kale V."/>
            <person name="Holt S."/>
            <person name="Cochrane G."/>
            <person name="Meng A."/>
            <person name="Brown T."/>
            <person name="Cohen L."/>
        </authorList>
    </citation>
    <scope>NUCLEOTIDE SEQUENCE</scope>
    <source>
        <strain evidence="2">WS</strain>
    </source>
</reference>
<organism evidence="2">
    <name type="scientific">Percolomonas cosmopolitus</name>
    <dbReference type="NCBI Taxonomy" id="63605"/>
    <lineage>
        <taxon>Eukaryota</taxon>
        <taxon>Discoba</taxon>
        <taxon>Heterolobosea</taxon>
        <taxon>Tetramitia</taxon>
        <taxon>Eutetramitia</taxon>
        <taxon>Percolomonadidae</taxon>
        <taxon>Percolomonas</taxon>
    </lineage>
</organism>
<sequence length="105" mass="12031">MNTTCISPFCLFSLIHTFKSLLLLKLLLAMERKSMLHSVLKHLAVVDSAMQVHEHLFGVIIVHRLLTQISHSHELHESSFYHLDFLLVFPRDICFGSVLIYTSGL</sequence>